<protein>
    <recommendedName>
        <fullName evidence="5">Tim10-like domain-containing protein</fullName>
    </recommendedName>
</protein>
<sequence length="211" mass="23794">MHTFQMQEEQQRAMINEMVAKMTSECWDKCVTGAPGNKFSSSETNCLTHCAQRYMEMSMLIMKRFQKQCDLSNDSVQISPGLYNPLNEPSPLGLRLKKSHSLLDLIHIGLSELHNSKKKDQKAAAAADDSKLKASNFPVIVLKIGTWEADIMAVKPNYPEEAPGTLKVVLARRSLFFLEFPQPRKHTLWQATSDFTSGQASIHRISLLELN</sequence>
<accession>A0A9D4WNB3</accession>
<gene>
    <name evidence="3" type="ORF">KIW84_051755</name>
</gene>
<evidence type="ECO:0000259" key="2">
    <source>
        <dbReference type="Pfam" id="PF24818"/>
    </source>
</evidence>
<dbReference type="Pfam" id="PF24818">
    <property type="entry name" value="PH_TRF2_HOY1"/>
    <property type="match status" value="1"/>
</dbReference>
<dbReference type="PANTHER" id="PTHR33494">
    <property type="entry name" value="OS02G0793800 PROTEIN"/>
    <property type="match status" value="1"/>
</dbReference>
<dbReference type="EMBL" id="JAMSHJ010000005">
    <property type="protein sequence ID" value="KAI5404717.1"/>
    <property type="molecule type" value="Genomic_DNA"/>
</dbReference>
<dbReference type="Gramene" id="Psat05G0175500-T1">
    <property type="protein sequence ID" value="KAI5404717.1"/>
    <property type="gene ID" value="KIW84_051755"/>
</dbReference>
<name>A0A9D4WNB3_PEA</name>
<evidence type="ECO:0000313" key="3">
    <source>
        <dbReference type="EMBL" id="KAI5404717.1"/>
    </source>
</evidence>
<feature type="domain" description="Tim10-like" evidence="1">
    <location>
        <begin position="5"/>
        <end position="67"/>
    </location>
</feature>
<dbReference type="InterPro" id="IPR004217">
    <property type="entry name" value="Tim10-like"/>
</dbReference>
<dbReference type="SUPFAM" id="SSF144122">
    <property type="entry name" value="Tim10-like"/>
    <property type="match status" value="1"/>
</dbReference>
<dbReference type="InterPro" id="IPR057939">
    <property type="entry name" value="TRF2_HOY1_PH"/>
</dbReference>
<organism evidence="3 4">
    <name type="scientific">Pisum sativum</name>
    <name type="common">Garden pea</name>
    <name type="synonym">Lathyrus oleraceus</name>
    <dbReference type="NCBI Taxonomy" id="3888"/>
    <lineage>
        <taxon>Eukaryota</taxon>
        <taxon>Viridiplantae</taxon>
        <taxon>Streptophyta</taxon>
        <taxon>Embryophyta</taxon>
        <taxon>Tracheophyta</taxon>
        <taxon>Spermatophyta</taxon>
        <taxon>Magnoliopsida</taxon>
        <taxon>eudicotyledons</taxon>
        <taxon>Gunneridae</taxon>
        <taxon>Pentapetalae</taxon>
        <taxon>rosids</taxon>
        <taxon>fabids</taxon>
        <taxon>Fabales</taxon>
        <taxon>Fabaceae</taxon>
        <taxon>Papilionoideae</taxon>
        <taxon>50 kb inversion clade</taxon>
        <taxon>NPAAA clade</taxon>
        <taxon>Hologalegina</taxon>
        <taxon>IRL clade</taxon>
        <taxon>Fabeae</taxon>
        <taxon>Lathyrus</taxon>
    </lineage>
</organism>
<dbReference type="AlphaFoldDB" id="A0A9D4WNB3"/>
<dbReference type="Gene3D" id="1.10.287.810">
    <property type="entry name" value="Mitochondrial import inner membrane translocase subunit tim13 like domains"/>
    <property type="match status" value="1"/>
</dbReference>
<comment type="caution">
    <text evidence="3">The sequence shown here is derived from an EMBL/GenBank/DDBJ whole genome shotgun (WGS) entry which is preliminary data.</text>
</comment>
<evidence type="ECO:0000313" key="4">
    <source>
        <dbReference type="Proteomes" id="UP001058974"/>
    </source>
</evidence>
<dbReference type="Pfam" id="PF02953">
    <property type="entry name" value="zf-Tim10_DDP"/>
    <property type="match status" value="1"/>
</dbReference>
<dbReference type="PANTHER" id="PTHR33494:SF1">
    <property type="entry name" value="C2H2-TYPE DOMAIN-CONTAINING PROTEIN-RELATED"/>
    <property type="match status" value="1"/>
</dbReference>
<dbReference type="InterPro" id="IPR035427">
    <property type="entry name" value="Tim10-like_dom_sf"/>
</dbReference>
<feature type="domain" description="TRF2/HOY1 PH-like" evidence="2">
    <location>
        <begin position="149"/>
        <end position="210"/>
    </location>
</feature>
<reference evidence="3 4" key="1">
    <citation type="journal article" date="2022" name="Nat. Genet.">
        <title>Improved pea reference genome and pan-genome highlight genomic features and evolutionary characteristics.</title>
        <authorList>
            <person name="Yang T."/>
            <person name="Liu R."/>
            <person name="Luo Y."/>
            <person name="Hu S."/>
            <person name="Wang D."/>
            <person name="Wang C."/>
            <person name="Pandey M.K."/>
            <person name="Ge S."/>
            <person name="Xu Q."/>
            <person name="Li N."/>
            <person name="Li G."/>
            <person name="Huang Y."/>
            <person name="Saxena R.K."/>
            <person name="Ji Y."/>
            <person name="Li M."/>
            <person name="Yan X."/>
            <person name="He Y."/>
            <person name="Liu Y."/>
            <person name="Wang X."/>
            <person name="Xiang C."/>
            <person name="Varshney R.K."/>
            <person name="Ding H."/>
            <person name="Gao S."/>
            <person name="Zong X."/>
        </authorList>
    </citation>
    <scope>NUCLEOTIDE SEQUENCE [LARGE SCALE GENOMIC DNA]</scope>
    <source>
        <strain evidence="3 4">cv. Zhongwan 6</strain>
    </source>
</reference>
<proteinExistence type="predicted"/>
<evidence type="ECO:0000259" key="1">
    <source>
        <dbReference type="Pfam" id="PF02953"/>
    </source>
</evidence>
<dbReference type="Proteomes" id="UP001058974">
    <property type="component" value="Chromosome 5"/>
</dbReference>
<keyword evidence="4" id="KW-1185">Reference proteome</keyword>
<evidence type="ECO:0008006" key="5">
    <source>
        <dbReference type="Google" id="ProtNLM"/>
    </source>
</evidence>